<sequence>MVELLCQAKVTPKIRTPWTWKAQPWEYRLPILRTLLAYGADPDSFVTEEEPGFPLINAAKDGCLDAVQLLLSNGATLDLSIPSHNGTALQAAVFEGHVDVAKYLITCGADTDVPYISTSTELPYRFSLNQGRIYLQTPVQIAAERDNTPLLQILLDYGACVWAYPIAVHPAVKRVASNTSSHELFGEVDLGPWYKRGSQIYTALQYAAINQNLDMARLLLSRGIDPDSRIAPDIGDTPLQISARLGNITMSHLFLNSGADINATPDACKGRTALQGAAESGNLELLLLLQKHGAWIGAPAAKEFGLTALQAACYNGHSVIVGSLLAHGADANEPPASLGGLTSLQGAVSHGDMRLIRDLINLGAEADSPATYMGKTALLASVKHRSLPIVELLIQHGANVNQPRDCRYITLLDPTVTPLQEAAREDWLQGVELLLKHGANANYLAPPGEYEDVIADLLSPLGWAISNGSEAMVELLLDHGASVRTVASWIGVENMGALVSALRYEPDPGIIQLLLAKAPHLEKHYGWEATLEALLYGGNEMPVVVREMVVEKVLSMPPSLYQTVVRKGWNALPDSDWMEDEDCLCFVELFTKIGAPLDECDENETTLLQRITACGYSQCCRFLIKHGAAVNTHAAKWHGTPLQQALKNGYTEAANALLDHGADVNALPATYHGVTALQAASIDGLPDMVVRLLELGADVDAPAAPIEGRTAINGAAERGYWDIVQILLNAYQAQEADLMPVCVEAAEYAEREGHINLAEWLRGYSPA</sequence>
<feature type="repeat" description="ANK" evidence="3">
    <location>
        <begin position="456"/>
        <end position="488"/>
    </location>
</feature>
<dbReference type="Pfam" id="PF12796">
    <property type="entry name" value="Ank_2"/>
    <property type="match status" value="5"/>
</dbReference>
<dbReference type="PROSITE" id="PS50297">
    <property type="entry name" value="ANK_REP_REGION"/>
    <property type="match status" value="8"/>
</dbReference>
<dbReference type="PANTHER" id="PTHR24126:SF14">
    <property type="entry name" value="ANK_REP_REGION DOMAIN-CONTAINING PROTEIN"/>
    <property type="match status" value="1"/>
</dbReference>
<dbReference type="OMA" id="QFGHYQV"/>
<dbReference type="Gene3D" id="1.25.40.20">
    <property type="entry name" value="Ankyrin repeat-containing domain"/>
    <property type="match status" value="4"/>
</dbReference>
<name>A0A0U5G5H8_ASPCI</name>
<dbReference type="InterPro" id="IPR002110">
    <property type="entry name" value="Ankyrin_rpt"/>
</dbReference>
<dbReference type="SMART" id="SM00248">
    <property type="entry name" value="ANK"/>
    <property type="match status" value="15"/>
</dbReference>
<feature type="repeat" description="ANK" evidence="3">
    <location>
        <begin position="304"/>
        <end position="336"/>
    </location>
</feature>
<feature type="repeat" description="ANK" evidence="3">
    <location>
        <begin position="672"/>
        <end position="704"/>
    </location>
</feature>
<dbReference type="AlphaFoldDB" id="A0A0U5G5H8"/>
<proteinExistence type="predicted"/>
<organism evidence="4 5">
    <name type="scientific">Aspergillus calidoustus</name>
    <dbReference type="NCBI Taxonomy" id="454130"/>
    <lineage>
        <taxon>Eukaryota</taxon>
        <taxon>Fungi</taxon>
        <taxon>Dikarya</taxon>
        <taxon>Ascomycota</taxon>
        <taxon>Pezizomycotina</taxon>
        <taxon>Eurotiomycetes</taxon>
        <taxon>Eurotiomycetidae</taxon>
        <taxon>Eurotiales</taxon>
        <taxon>Aspergillaceae</taxon>
        <taxon>Aspergillus</taxon>
        <taxon>Aspergillus subgen. Nidulantes</taxon>
    </lineage>
</organism>
<evidence type="ECO:0000256" key="1">
    <source>
        <dbReference type="ARBA" id="ARBA00022737"/>
    </source>
</evidence>
<feature type="repeat" description="ANK" evidence="3">
    <location>
        <begin position="640"/>
        <end position="669"/>
    </location>
</feature>
<feature type="repeat" description="ANK" evidence="3">
    <location>
        <begin position="339"/>
        <end position="371"/>
    </location>
</feature>
<feature type="repeat" description="ANK" evidence="3">
    <location>
        <begin position="84"/>
        <end position="116"/>
    </location>
</feature>
<evidence type="ECO:0000256" key="2">
    <source>
        <dbReference type="ARBA" id="ARBA00023043"/>
    </source>
</evidence>
<dbReference type="EMBL" id="CDMC01000008">
    <property type="protein sequence ID" value="CEL06899.1"/>
    <property type="molecule type" value="Genomic_DNA"/>
</dbReference>
<feature type="repeat" description="ANK" evidence="3">
    <location>
        <begin position="234"/>
        <end position="266"/>
    </location>
</feature>
<dbReference type="PRINTS" id="PR01415">
    <property type="entry name" value="ANKYRIN"/>
</dbReference>
<dbReference type="STRING" id="454130.A0A0U5G5H8"/>
<dbReference type="Pfam" id="PF00023">
    <property type="entry name" value="Ank"/>
    <property type="match status" value="2"/>
</dbReference>
<keyword evidence="2 3" id="KW-0040">ANK repeat</keyword>
<dbReference type="SUPFAM" id="SSF48403">
    <property type="entry name" value="Ankyrin repeat"/>
    <property type="match status" value="3"/>
</dbReference>
<reference evidence="5" key="1">
    <citation type="journal article" date="2016" name="Genome Announc.">
        <title>Draft genome sequences of fungus Aspergillus calidoustus.</title>
        <authorList>
            <person name="Horn F."/>
            <person name="Linde J."/>
            <person name="Mattern D.J."/>
            <person name="Walther G."/>
            <person name="Guthke R."/>
            <person name="Scherlach K."/>
            <person name="Martin K."/>
            <person name="Brakhage A.A."/>
            <person name="Petzke L."/>
            <person name="Valiante V."/>
        </authorList>
    </citation>
    <scope>NUCLEOTIDE SEQUENCE [LARGE SCALE GENOMIC DNA]</scope>
    <source>
        <strain evidence="5">SF006504</strain>
    </source>
</reference>
<feature type="repeat" description="ANK" evidence="3">
    <location>
        <begin position="373"/>
        <end position="405"/>
    </location>
</feature>
<feature type="repeat" description="ANK" evidence="3">
    <location>
        <begin position="199"/>
        <end position="231"/>
    </location>
</feature>
<dbReference type="InterPro" id="IPR036770">
    <property type="entry name" value="Ankyrin_rpt-contain_sf"/>
</dbReference>
<evidence type="ECO:0000313" key="5">
    <source>
        <dbReference type="Proteomes" id="UP000054771"/>
    </source>
</evidence>
<gene>
    <name evidence="4" type="ORF">ASPCAL10068</name>
</gene>
<dbReference type="PANTHER" id="PTHR24126">
    <property type="entry name" value="ANKYRIN REPEAT, PH AND SEC7 DOMAIN CONTAINING PROTEIN SECG-RELATED"/>
    <property type="match status" value="1"/>
</dbReference>
<dbReference type="OrthoDB" id="194358at2759"/>
<evidence type="ECO:0000313" key="4">
    <source>
        <dbReference type="EMBL" id="CEL06899.1"/>
    </source>
</evidence>
<feature type="repeat" description="ANK" evidence="3">
    <location>
        <begin position="269"/>
        <end position="294"/>
    </location>
</feature>
<keyword evidence="5" id="KW-1185">Reference proteome</keyword>
<evidence type="ECO:0000256" key="3">
    <source>
        <dbReference type="PROSITE-ProRule" id="PRU00023"/>
    </source>
</evidence>
<keyword evidence="1" id="KW-0677">Repeat</keyword>
<dbReference type="Proteomes" id="UP000054771">
    <property type="component" value="Unassembled WGS sequence"/>
</dbReference>
<protein>
    <submittedName>
        <fullName evidence="4">Uncharacterized protein</fullName>
    </submittedName>
</protein>
<dbReference type="PROSITE" id="PS50088">
    <property type="entry name" value="ANK_REPEAT"/>
    <property type="match status" value="10"/>
</dbReference>
<accession>A0A0U5G5H8</accession>